<accession>A0A451BHZ8</accession>
<dbReference type="EMBL" id="CAADHB010000003">
    <property type="protein sequence ID" value="VFK77856.1"/>
    <property type="molecule type" value="Genomic_DNA"/>
</dbReference>
<protein>
    <submittedName>
        <fullName evidence="1">Uncharacterized protein</fullName>
    </submittedName>
</protein>
<reference evidence="1" key="1">
    <citation type="submission" date="2019-02" db="EMBL/GenBank/DDBJ databases">
        <authorList>
            <person name="Gruber-Vodicka R. H."/>
            <person name="Seah K. B. B."/>
        </authorList>
    </citation>
    <scope>NUCLEOTIDE SEQUENCE</scope>
    <source>
        <strain evidence="1">BECK_S127</strain>
    </source>
</reference>
<evidence type="ECO:0000313" key="1">
    <source>
        <dbReference type="EMBL" id="VFK77856.1"/>
    </source>
</evidence>
<gene>
    <name evidence="1" type="ORF">BECKSD772D_GA0070982_100312</name>
</gene>
<sequence length="351" mass="39364">MIMKNSNYVAGYSGIGILIRRACRWKNGVTYQDFPGNTEPTSCKTSDIGSLESYSAKIALHEKPILHTLISRKFHFWRAMEWCFILTSTSVARKIFVITGFSLLSACATGTLPSHFTHSPNPSSSDTSMRLENSLLETGYAENASGAGPERGYGGENRVSRIAKAYLDHTFFSRRTEKRHQGFQGRTGITNKTTQADYRNTPKLRGRLIQGSPLSSTDRFQASSLDTWLHNDPEYQGNNGFTASLEWQFSAPGFADKPAFDNLTWGDVLKISFFADYGSAFSNSMPLTNVREHELGIGTGLQFLLPGRFTANLQAAYPLNSWERDGDMTNGEKNPDSNRTQYWFFDFSYNF</sequence>
<dbReference type="AlphaFoldDB" id="A0A451BHZ8"/>
<organism evidence="1">
    <name type="scientific">Candidatus Kentrum sp. SD</name>
    <dbReference type="NCBI Taxonomy" id="2126332"/>
    <lineage>
        <taxon>Bacteria</taxon>
        <taxon>Pseudomonadati</taxon>
        <taxon>Pseudomonadota</taxon>
        <taxon>Gammaproteobacteria</taxon>
        <taxon>Candidatus Kentrum</taxon>
    </lineage>
</organism>
<proteinExistence type="predicted"/>
<name>A0A451BHZ8_9GAMM</name>